<dbReference type="AlphaFoldDB" id="A0A1L9QK99"/>
<keyword evidence="3" id="KW-1185">Reference proteome</keyword>
<name>A0A1L9QK99_9CYAN</name>
<sequence length="137" mass="14210">MNRPSVAILSILAGVISSLTSLSSLAQTTQKTISPGFQPMELTGTSGGPTAGDCGNLAAAPNVRLTVTADTSIHFRLQSSGNPTLKIDGPQDFDLCVPAHDGSTVEIPGQWPPGEYQIFVGDLEGGSHGYTLKISEQ</sequence>
<evidence type="ECO:0000256" key="1">
    <source>
        <dbReference type="SAM" id="SignalP"/>
    </source>
</evidence>
<evidence type="ECO:0000313" key="2">
    <source>
        <dbReference type="EMBL" id="OJJ16238.1"/>
    </source>
</evidence>
<keyword evidence="1" id="KW-0732">Signal</keyword>
<dbReference type="STRING" id="1925591.BI308_23685"/>
<proteinExistence type="predicted"/>
<evidence type="ECO:0000313" key="3">
    <source>
        <dbReference type="Proteomes" id="UP000183940"/>
    </source>
</evidence>
<organism evidence="2 3">
    <name type="scientific">Roseofilum reptotaenium AO1-A</name>
    <dbReference type="NCBI Taxonomy" id="1925591"/>
    <lineage>
        <taxon>Bacteria</taxon>
        <taxon>Bacillati</taxon>
        <taxon>Cyanobacteriota</taxon>
        <taxon>Cyanophyceae</taxon>
        <taxon>Desertifilales</taxon>
        <taxon>Desertifilaceae</taxon>
        <taxon>Roseofilum</taxon>
    </lineage>
</organism>
<protein>
    <submittedName>
        <fullName evidence="2">Uncharacterized protein</fullName>
    </submittedName>
</protein>
<dbReference type="Proteomes" id="UP000183940">
    <property type="component" value="Unassembled WGS sequence"/>
</dbReference>
<accession>A0A1L9QK99</accession>
<feature type="chain" id="PRO_5012318416" evidence="1">
    <location>
        <begin position="27"/>
        <end position="137"/>
    </location>
</feature>
<feature type="signal peptide" evidence="1">
    <location>
        <begin position="1"/>
        <end position="26"/>
    </location>
</feature>
<dbReference type="EMBL" id="MLAW01000065">
    <property type="protein sequence ID" value="OJJ16238.1"/>
    <property type="molecule type" value="Genomic_DNA"/>
</dbReference>
<gene>
    <name evidence="2" type="ORF">BI308_23685</name>
</gene>
<reference evidence="2" key="1">
    <citation type="submission" date="2016-10" db="EMBL/GenBank/DDBJ databases">
        <title>CRISPR-Cas defence system in Roseofilum reptotaenium: evidence of a bacteriophage-cyanobacterium arms race in the coral black band disease.</title>
        <authorList>
            <person name="Buerger P."/>
            <person name="Wood-Charlson E.M."/>
            <person name="Weynberg K.D."/>
            <person name="Willis B."/>
            <person name="Van Oppen M.J."/>
        </authorList>
    </citation>
    <scope>NUCLEOTIDE SEQUENCE [LARGE SCALE GENOMIC DNA]</scope>
    <source>
        <strain evidence="2">AO1-A</strain>
    </source>
</reference>
<comment type="caution">
    <text evidence="2">The sequence shown here is derived from an EMBL/GenBank/DDBJ whole genome shotgun (WGS) entry which is preliminary data.</text>
</comment>